<sequence>MAEPASAIIALIAVSVKTCKVLESAVSAIKHAPTIVDHWTTTVCLLQASLQQLGEILERRRRSGGLGSSKVETKHHEAIKCQIELFQRDLERLQRKIPKADLLKIPLRSAIPKFKAKAVLALKNELERDDGLFARVNQHVLVLQLSVSLLIAQSNSTTENNPGRVVIEINNKLPPKADDNQELREWRQSACALATDTAVSGLLLQRAASVVDPRNTNTRNTAVGRPSISEETSRTLGNVTEQELLDRFETAQYLANCLDETGPPTMASPYQLKAIHLAKQLRDMELPLFDVDRSFFLEERYIGMLISSQEYDESSLETASSRLEQLKSTIPQLSEVNRTATLCHQNRKLGELYGRLEQPEVAVEYFRTALFNGYLKMDRVEFDIQICETFQLLCQQYQCLEEWERLEAVKRRVREEFGRIPNFGHEDCFTRALQWCRALGFEVTEINEQLCFNPLTNAKGNTPLHEAALDRKLDLDIPSRLMLPELYNIRDNHGDTALLAAVENSNEKMVKMLLTVPSLVHMPEQDDSRINH</sequence>
<evidence type="ECO:0000313" key="1">
    <source>
        <dbReference type="EMBL" id="KAK7429140.1"/>
    </source>
</evidence>
<evidence type="ECO:0008006" key="3">
    <source>
        <dbReference type="Google" id="ProtNLM"/>
    </source>
</evidence>
<comment type="caution">
    <text evidence="1">The sequence shown here is derived from an EMBL/GenBank/DDBJ whole genome shotgun (WGS) entry which is preliminary data.</text>
</comment>
<gene>
    <name evidence="1" type="ORF">QQZ08_004355</name>
</gene>
<proteinExistence type="predicted"/>
<protein>
    <recommendedName>
        <fullName evidence="3">Fungal N-terminal domain-containing protein</fullName>
    </recommendedName>
</protein>
<evidence type="ECO:0000313" key="2">
    <source>
        <dbReference type="Proteomes" id="UP001498421"/>
    </source>
</evidence>
<dbReference type="EMBL" id="JAZAVK010000032">
    <property type="protein sequence ID" value="KAK7429140.1"/>
    <property type="molecule type" value="Genomic_DNA"/>
</dbReference>
<organism evidence="1 2">
    <name type="scientific">Neonectria magnoliae</name>
    <dbReference type="NCBI Taxonomy" id="2732573"/>
    <lineage>
        <taxon>Eukaryota</taxon>
        <taxon>Fungi</taxon>
        <taxon>Dikarya</taxon>
        <taxon>Ascomycota</taxon>
        <taxon>Pezizomycotina</taxon>
        <taxon>Sordariomycetes</taxon>
        <taxon>Hypocreomycetidae</taxon>
        <taxon>Hypocreales</taxon>
        <taxon>Nectriaceae</taxon>
        <taxon>Neonectria</taxon>
    </lineage>
</organism>
<keyword evidence="2" id="KW-1185">Reference proteome</keyword>
<dbReference type="InterPro" id="IPR036770">
    <property type="entry name" value="Ankyrin_rpt-contain_sf"/>
</dbReference>
<dbReference type="Gene3D" id="1.25.40.20">
    <property type="entry name" value="Ankyrin repeat-containing domain"/>
    <property type="match status" value="1"/>
</dbReference>
<dbReference type="Proteomes" id="UP001498421">
    <property type="component" value="Unassembled WGS sequence"/>
</dbReference>
<reference evidence="1 2" key="1">
    <citation type="journal article" date="2025" name="Microbiol. Resour. Announc.">
        <title>Draft genome sequences for Neonectria magnoliae and Neonectria punicea, canker pathogens of Liriodendron tulipifera and Acer saccharum in West Virginia.</title>
        <authorList>
            <person name="Petronek H.M."/>
            <person name="Kasson M.T."/>
            <person name="Metheny A.M."/>
            <person name="Stauder C.M."/>
            <person name="Lovett B."/>
            <person name="Lynch S.C."/>
            <person name="Garnas J.R."/>
            <person name="Kasson L.R."/>
            <person name="Stajich J.E."/>
        </authorList>
    </citation>
    <scope>NUCLEOTIDE SEQUENCE [LARGE SCALE GENOMIC DNA]</scope>
    <source>
        <strain evidence="1 2">NRRL 64651</strain>
    </source>
</reference>
<accession>A0ABR1I820</accession>
<dbReference type="InterPro" id="IPR002110">
    <property type="entry name" value="Ankyrin_rpt"/>
</dbReference>
<dbReference type="Pfam" id="PF12796">
    <property type="entry name" value="Ank_2"/>
    <property type="match status" value="1"/>
</dbReference>
<dbReference type="SUPFAM" id="SSF48403">
    <property type="entry name" value="Ankyrin repeat"/>
    <property type="match status" value="1"/>
</dbReference>
<name>A0ABR1I820_9HYPO</name>